<gene>
    <name evidence="6" type="ORF">B0T24DRAFT_673226</name>
</gene>
<dbReference type="InterPro" id="IPR045295">
    <property type="entry name" value="Complex1_LYR_SDHAF1_LYRM8"/>
</dbReference>
<dbReference type="EMBL" id="JAULSN010000001">
    <property type="protein sequence ID" value="KAK3383344.1"/>
    <property type="molecule type" value="Genomic_DNA"/>
</dbReference>
<dbReference type="GO" id="GO:0005759">
    <property type="term" value="C:mitochondrial matrix"/>
    <property type="evidence" value="ECO:0007669"/>
    <property type="project" value="UniProtKB-SubCell"/>
</dbReference>
<reference evidence="6" key="2">
    <citation type="submission" date="2023-06" db="EMBL/GenBank/DDBJ databases">
        <authorList>
            <consortium name="Lawrence Berkeley National Laboratory"/>
            <person name="Haridas S."/>
            <person name="Hensen N."/>
            <person name="Bonometti L."/>
            <person name="Westerberg I."/>
            <person name="Brannstrom I.O."/>
            <person name="Guillou S."/>
            <person name="Cros-Aarteil S."/>
            <person name="Calhoun S."/>
            <person name="Kuo A."/>
            <person name="Mondo S."/>
            <person name="Pangilinan J."/>
            <person name="Riley R."/>
            <person name="Labutti K."/>
            <person name="Andreopoulos B."/>
            <person name="Lipzen A."/>
            <person name="Chen C."/>
            <person name="Yanf M."/>
            <person name="Daum C."/>
            <person name="Ng V."/>
            <person name="Clum A."/>
            <person name="Steindorff A."/>
            <person name="Ohm R."/>
            <person name="Martin F."/>
            <person name="Silar P."/>
            <person name="Natvig D."/>
            <person name="Lalanne C."/>
            <person name="Gautier V."/>
            <person name="Ament-Velasquez S.L."/>
            <person name="Kruys A."/>
            <person name="Hutchinson M.I."/>
            <person name="Powell A.J."/>
            <person name="Barry K."/>
            <person name="Miller A.N."/>
            <person name="Grigoriev I.V."/>
            <person name="Debuchy R."/>
            <person name="Gladieux P."/>
            <person name="Thoren M.H."/>
            <person name="Johannesson H."/>
        </authorList>
    </citation>
    <scope>NUCLEOTIDE SEQUENCE</scope>
    <source>
        <strain evidence="6">CBS 958.72</strain>
    </source>
</reference>
<name>A0AAE0NKV3_9PEZI</name>
<proteinExistence type="inferred from homology"/>
<accession>A0AAE0NKV3</accession>
<evidence type="ECO:0000259" key="5">
    <source>
        <dbReference type="Pfam" id="PF05347"/>
    </source>
</evidence>
<dbReference type="CDD" id="cd20268">
    <property type="entry name" value="Complex1_LYR_SDHAF1_LYRM8"/>
    <property type="match status" value="1"/>
</dbReference>
<evidence type="ECO:0000313" key="6">
    <source>
        <dbReference type="EMBL" id="KAK3383344.1"/>
    </source>
</evidence>
<evidence type="ECO:0000256" key="4">
    <source>
        <dbReference type="ARBA" id="ARBA00025715"/>
    </source>
</evidence>
<dbReference type="Proteomes" id="UP001287356">
    <property type="component" value="Unassembled WGS sequence"/>
</dbReference>
<organism evidence="6 7">
    <name type="scientific">Lasiosphaeria ovina</name>
    <dbReference type="NCBI Taxonomy" id="92902"/>
    <lineage>
        <taxon>Eukaryota</taxon>
        <taxon>Fungi</taxon>
        <taxon>Dikarya</taxon>
        <taxon>Ascomycota</taxon>
        <taxon>Pezizomycotina</taxon>
        <taxon>Sordariomycetes</taxon>
        <taxon>Sordariomycetidae</taxon>
        <taxon>Sordariales</taxon>
        <taxon>Lasiosphaeriaceae</taxon>
        <taxon>Lasiosphaeria</taxon>
    </lineage>
</organism>
<evidence type="ECO:0000256" key="3">
    <source>
        <dbReference type="ARBA" id="ARBA00023186"/>
    </source>
</evidence>
<comment type="subcellular location">
    <subcellularLocation>
        <location evidence="1">Mitochondrion matrix</location>
    </subcellularLocation>
</comment>
<dbReference type="InterPro" id="IPR008011">
    <property type="entry name" value="Complex1_LYR_dom"/>
</dbReference>
<keyword evidence="3" id="KW-0143">Chaperone</keyword>
<keyword evidence="2" id="KW-0496">Mitochondrion</keyword>
<dbReference type="PANTHER" id="PTHR13675:SF1">
    <property type="entry name" value="SUCCINATE DEHYDROGENASE ASSEMBLY FACTOR 1, MITOCHONDRIAL"/>
    <property type="match status" value="1"/>
</dbReference>
<reference evidence="6" key="1">
    <citation type="journal article" date="2023" name="Mol. Phylogenet. Evol.">
        <title>Genome-scale phylogeny and comparative genomics of the fungal order Sordariales.</title>
        <authorList>
            <person name="Hensen N."/>
            <person name="Bonometti L."/>
            <person name="Westerberg I."/>
            <person name="Brannstrom I.O."/>
            <person name="Guillou S."/>
            <person name="Cros-Aarteil S."/>
            <person name="Calhoun S."/>
            <person name="Haridas S."/>
            <person name="Kuo A."/>
            <person name="Mondo S."/>
            <person name="Pangilinan J."/>
            <person name="Riley R."/>
            <person name="LaButti K."/>
            <person name="Andreopoulos B."/>
            <person name="Lipzen A."/>
            <person name="Chen C."/>
            <person name="Yan M."/>
            <person name="Daum C."/>
            <person name="Ng V."/>
            <person name="Clum A."/>
            <person name="Steindorff A."/>
            <person name="Ohm R.A."/>
            <person name="Martin F."/>
            <person name="Silar P."/>
            <person name="Natvig D.O."/>
            <person name="Lalanne C."/>
            <person name="Gautier V."/>
            <person name="Ament-Velasquez S.L."/>
            <person name="Kruys A."/>
            <person name="Hutchinson M.I."/>
            <person name="Powell A.J."/>
            <person name="Barry K."/>
            <person name="Miller A.N."/>
            <person name="Grigoriev I.V."/>
            <person name="Debuchy R."/>
            <person name="Gladieux P."/>
            <person name="Hiltunen Thoren M."/>
            <person name="Johannesson H."/>
        </authorList>
    </citation>
    <scope>NUCLEOTIDE SEQUENCE</scope>
    <source>
        <strain evidence="6">CBS 958.72</strain>
    </source>
</reference>
<evidence type="ECO:0000313" key="7">
    <source>
        <dbReference type="Proteomes" id="UP001287356"/>
    </source>
</evidence>
<sequence length="77" mass="9260">MRLSGLQKEVVGLYRQCLRECRKKPFATRPHFQEFARHEFDKNVKIDRRDFAAIEFFLRKGRRQLDMYASPGVKDIN</sequence>
<dbReference type="AlphaFoldDB" id="A0AAE0NKV3"/>
<evidence type="ECO:0000256" key="2">
    <source>
        <dbReference type="ARBA" id="ARBA00023128"/>
    </source>
</evidence>
<protein>
    <submittedName>
        <fullName evidence="6">Complex 1 protein-domain-containing protein</fullName>
    </submittedName>
</protein>
<evidence type="ECO:0000256" key="1">
    <source>
        <dbReference type="ARBA" id="ARBA00004305"/>
    </source>
</evidence>
<dbReference type="PANTHER" id="PTHR13675">
    <property type="entry name" value="LYR MOTIF-CONTAINING PROTEIN 2"/>
    <property type="match status" value="1"/>
</dbReference>
<dbReference type="GO" id="GO:0034553">
    <property type="term" value="P:mitochondrial respiratory chain complex II assembly"/>
    <property type="evidence" value="ECO:0007669"/>
    <property type="project" value="InterPro"/>
</dbReference>
<keyword evidence="7" id="KW-1185">Reference proteome</keyword>
<comment type="caution">
    <text evidence="6">The sequence shown here is derived from an EMBL/GenBank/DDBJ whole genome shotgun (WGS) entry which is preliminary data.</text>
</comment>
<dbReference type="Pfam" id="PF05347">
    <property type="entry name" value="Complex1_LYR"/>
    <property type="match status" value="1"/>
</dbReference>
<feature type="domain" description="Complex 1 LYR protein" evidence="5">
    <location>
        <begin position="8"/>
        <end position="67"/>
    </location>
</feature>
<comment type="similarity">
    <text evidence="4">Belongs to the complex I LYR family. SDHAF1 subfamily.</text>
</comment>